<dbReference type="RefSeq" id="XP_060284292.1">
    <property type="nucleotide sequence ID" value="XM_060427685.1"/>
</dbReference>
<evidence type="ECO:0000313" key="1">
    <source>
        <dbReference type="EMBL" id="KAK1768079.1"/>
    </source>
</evidence>
<reference evidence="1" key="1">
    <citation type="submission" date="2023-06" db="EMBL/GenBank/DDBJ databases">
        <title>Genome-scale phylogeny and comparative genomics of the fungal order Sordariales.</title>
        <authorList>
            <consortium name="Lawrence Berkeley National Laboratory"/>
            <person name="Hensen N."/>
            <person name="Bonometti L."/>
            <person name="Westerberg I."/>
            <person name="Brannstrom I.O."/>
            <person name="Guillou S."/>
            <person name="Cros-Aarteil S."/>
            <person name="Calhoun S."/>
            <person name="Haridas S."/>
            <person name="Kuo A."/>
            <person name="Mondo S."/>
            <person name="Pangilinan J."/>
            <person name="Riley R."/>
            <person name="Labutti K."/>
            <person name="Andreopoulos B."/>
            <person name="Lipzen A."/>
            <person name="Chen C."/>
            <person name="Yanf M."/>
            <person name="Daum C."/>
            <person name="Ng V."/>
            <person name="Clum A."/>
            <person name="Steindorff A."/>
            <person name="Ohm R."/>
            <person name="Martin F."/>
            <person name="Silar P."/>
            <person name="Natvig D."/>
            <person name="Lalanne C."/>
            <person name="Gautier V."/>
            <person name="Ament-Velasquez S.L."/>
            <person name="Kruys A."/>
            <person name="Hutchinson M.I."/>
            <person name="Powell A.J."/>
            <person name="Barry K."/>
            <person name="Miller A.N."/>
            <person name="Grigoriev I.V."/>
            <person name="Debuchy R."/>
            <person name="Gladieux P."/>
            <person name="Thoren M.H."/>
            <person name="Johannesson H."/>
        </authorList>
    </citation>
    <scope>NUCLEOTIDE SEQUENCE</scope>
    <source>
        <strain evidence="1">8032-3</strain>
    </source>
</reference>
<evidence type="ECO:0000313" key="2">
    <source>
        <dbReference type="Proteomes" id="UP001244011"/>
    </source>
</evidence>
<dbReference type="GeneID" id="85310872"/>
<comment type="caution">
    <text evidence="1">The sequence shown here is derived from an EMBL/GenBank/DDBJ whole genome shotgun (WGS) entry which is preliminary data.</text>
</comment>
<name>A0AAJ0C3J1_9PEZI</name>
<dbReference type="EMBL" id="MU839006">
    <property type="protein sequence ID" value="KAK1768079.1"/>
    <property type="molecule type" value="Genomic_DNA"/>
</dbReference>
<proteinExistence type="predicted"/>
<sequence length="116" mass="13021">MRRSISLPLFYLLTHLSRPIITPHSALASQTRLPSSSLEVHRQREQTPITLYHSTGNGVMFPAVLTLGAIEKLLLVHWEGNMSGCHNEPRAQSADYVHMPPTFPPTGFYHLRPQPA</sequence>
<dbReference type="Proteomes" id="UP001244011">
    <property type="component" value="Unassembled WGS sequence"/>
</dbReference>
<accession>A0AAJ0C3J1</accession>
<protein>
    <submittedName>
        <fullName evidence="1">Uncharacterized protein</fullName>
    </submittedName>
</protein>
<dbReference type="AlphaFoldDB" id="A0AAJ0C3J1"/>
<organism evidence="1 2">
    <name type="scientific">Phialemonium atrogriseum</name>
    <dbReference type="NCBI Taxonomy" id="1093897"/>
    <lineage>
        <taxon>Eukaryota</taxon>
        <taxon>Fungi</taxon>
        <taxon>Dikarya</taxon>
        <taxon>Ascomycota</taxon>
        <taxon>Pezizomycotina</taxon>
        <taxon>Sordariomycetes</taxon>
        <taxon>Sordariomycetidae</taxon>
        <taxon>Cephalothecales</taxon>
        <taxon>Cephalothecaceae</taxon>
        <taxon>Phialemonium</taxon>
    </lineage>
</organism>
<keyword evidence="2" id="KW-1185">Reference proteome</keyword>
<gene>
    <name evidence="1" type="ORF">QBC33DRAFT_536190</name>
</gene>